<feature type="domain" description="Guanylate cyclase" evidence="1">
    <location>
        <begin position="24"/>
        <end position="148"/>
    </location>
</feature>
<dbReference type="CDD" id="cd07302">
    <property type="entry name" value="CHD"/>
    <property type="match status" value="1"/>
</dbReference>
<dbReference type="SUPFAM" id="SSF48452">
    <property type="entry name" value="TPR-like"/>
    <property type="match status" value="2"/>
</dbReference>
<comment type="caution">
    <text evidence="2">The sequence shown here is derived from an EMBL/GenBank/DDBJ whole genome shotgun (WGS) entry which is preliminary data.</text>
</comment>
<evidence type="ECO:0000313" key="2">
    <source>
        <dbReference type="EMBL" id="NKZ40005.1"/>
    </source>
</evidence>
<dbReference type="InterPro" id="IPR030966">
    <property type="entry name" value="Mod_pep_cyc"/>
</dbReference>
<dbReference type="InterPro" id="IPR011990">
    <property type="entry name" value="TPR-like_helical_dom_sf"/>
</dbReference>
<dbReference type="EMBL" id="JAAZQD010000006">
    <property type="protein sequence ID" value="NKZ40005.1"/>
    <property type="molecule type" value="Genomic_DNA"/>
</dbReference>
<name>A0A846ZP09_9GAMM</name>
<dbReference type="PANTHER" id="PTHR43081">
    <property type="entry name" value="ADENYLATE CYCLASE, TERMINAL-DIFFERENTIATION SPECIFIC-RELATED"/>
    <property type="match status" value="1"/>
</dbReference>
<dbReference type="RefSeq" id="WP_168609843.1">
    <property type="nucleotide sequence ID" value="NZ_JAAZQD010000006.1"/>
</dbReference>
<dbReference type="AlphaFoldDB" id="A0A846ZP09"/>
<reference evidence="2 3" key="1">
    <citation type="journal article" date="2017" name="Int. J. Syst. Evol. Microbiol.">
        <title>Oleiagrimonas citrea sp. nov., a marine bacterium isolated from tidal flat sediment and emended description of the genus Oleiagrimonas Fang et al. 2015 and Oleiagrimonas soli.</title>
        <authorList>
            <person name="Yang S.H."/>
            <person name="Seo H.S."/>
            <person name="Seong C.N."/>
            <person name="Kwon K.K."/>
        </authorList>
    </citation>
    <scope>NUCLEOTIDE SEQUENCE [LARGE SCALE GENOMIC DNA]</scope>
    <source>
        <strain evidence="2 3">MEBiC09124</strain>
    </source>
</reference>
<organism evidence="2 3">
    <name type="scientific">Oleiagrimonas citrea</name>
    <dbReference type="NCBI Taxonomy" id="1665687"/>
    <lineage>
        <taxon>Bacteria</taxon>
        <taxon>Pseudomonadati</taxon>
        <taxon>Pseudomonadota</taxon>
        <taxon>Gammaproteobacteria</taxon>
        <taxon>Lysobacterales</taxon>
        <taxon>Rhodanobacteraceae</taxon>
        <taxon>Oleiagrimonas</taxon>
    </lineage>
</organism>
<evidence type="ECO:0000259" key="1">
    <source>
        <dbReference type="PROSITE" id="PS50125"/>
    </source>
</evidence>
<dbReference type="NCBIfam" id="TIGR04510">
    <property type="entry name" value="mod_pep_cyc"/>
    <property type="match status" value="1"/>
</dbReference>
<proteinExistence type="predicted"/>
<dbReference type="Gene3D" id="3.30.70.1230">
    <property type="entry name" value="Nucleotide cyclase"/>
    <property type="match status" value="1"/>
</dbReference>
<dbReference type="InterPro" id="IPR029787">
    <property type="entry name" value="Nucleotide_cyclase"/>
</dbReference>
<sequence>MSESLDAGLHWRHATAAGQPVLRTMVVCDLADSTALVERLGDRRAAALLRKHDRLTRALIDEHNGREIDKTDGYLLLFERPTQAVSFALAYQRGLRFMSEAEEVEVHARVGIHVGDVVMWENSPEDISRGAKPVEVEGLAKPVAARLAALARPQQILLSGVAASIARRGHEEIAEDCPEAEWRSHGLYRIRGVAEATEVFEVGEPGIADFTIPAQRSVARRILPWWRRPSTISGVSLLLALSIGTLIWVIARQPPKIDFAARDWVVIGNIQNQTGQPDFNKTIDTAIRIGLQQSNYVNVISNAKVQQTLELMKKDDDTDIDKKIGSEVAIRDGARALIIPSIVNSGDGIKISASIIDPTTSKVINTLSAQAETSKNIVPVIDTLVLRLRQNLGESLSQIKTTSLPLAKVTTSNLDALRAYSLATQAAGHADYNLSQDLISHALRLDPTFASAYALQAVNYFSMGQINLAEESIHKALANSDRLSTLEQMKMRAFLAASNEQVTKATAAWKVIADLYPDDAAGANNVGLYYAGYLNDCKSALPYLHHASNLPQPLSMASTYTLGTCQLALGKYHDAIQSLLKSYKNGFRGSFLALADAYVATRQYSKASTLLSSVANDTNTAASLAIRQALVVADQGDLSSAEGKIIHAINTIPEDQGNAHGWALQLDAIGILWAQNKTQSALEICQQGLKKLLHMTKFDRKNSFYDYPTLVASYSRWAARLGDIKLAQEGIELASANNQLRGFPIRSQLVAIARSEIALQEGHPEKAVQIATAADSHPLWELLEIIARAKAATHAADTDAAYRRVLDARSLAFGELYENELGICTRAVQWNLTSLAYAKFLQKSHPALAARQASIFLDDWRLAPKNSAEIREAHAIMQAK</sequence>
<dbReference type="Proteomes" id="UP000541636">
    <property type="component" value="Unassembled WGS sequence"/>
</dbReference>
<accession>A0A846ZP09</accession>
<dbReference type="SUPFAM" id="SSF55073">
    <property type="entry name" value="Nucleotide cyclase"/>
    <property type="match status" value="1"/>
</dbReference>
<dbReference type="GO" id="GO:0009190">
    <property type="term" value="P:cyclic nucleotide biosynthetic process"/>
    <property type="evidence" value="ECO:0007669"/>
    <property type="project" value="InterPro"/>
</dbReference>
<dbReference type="GO" id="GO:0035556">
    <property type="term" value="P:intracellular signal transduction"/>
    <property type="evidence" value="ECO:0007669"/>
    <property type="project" value="InterPro"/>
</dbReference>
<dbReference type="PROSITE" id="PS50125">
    <property type="entry name" value="GUANYLATE_CYCLASE_2"/>
    <property type="match status" value="1"/>
</dbReference>
<keyword evidence="3" id="KW-1185">Reference proteome</keyword>
<dbReference type="PANTHER" id="PTHR43081:SF1">
    <property type="entry name" value="ADENYLATE CYCLASE, TERMINAL-DIFFERENTIATION SPECIFIC"/>
    <property type="match status" value="1"/>
</dbReference>
<dbReference type="InterPro" id="IPR050697">
    <property type="entry name" value="Adenylyl/Guanylyl_Cyclase_3/4"/>
</dbReference>
<dbReference type="Gene3D" id="3.40.50.10610">
    <property type="entry name" value="ABC-type transport auxiliary lipoprotein component"/>
    <property type="match status" value="1"/>
</dbReference>
<dbReference type="Gene3D" id="1.25.40.10">
    <property type="entry name" value="Tetratricopeptide repeat domain"/>
    <property type="match status" value="1"/>
</dbReference>
<evidence type="ECO:0000313" key="3">
    <source>
        <dbReference type="Proteomes" id="UP000541636"/>
    </source>
</evidence>
<protein>
    <submittedName>
        <fullName evidence="2">Putative peptide modification system cyclase</fullName>
    </submittedName>
</protein>
<dbReference type="GO" id="GO:0004016">
    <property type="term" value="F:adenylate cyclase activity"/>
    <property type="evidence" value="ECO:0007669"/>
    <property type="project" value="UniProtKB-ARBA"/>
</dbReference>
<gene>
    <name evidence="2" type="ORF">HF690_13690</name>
</gene>
<dbReference type="InterPro" id="IPR001054">
    <property type="entry name" value="A/G_cyclase"/>
</dbReference>